<feature type="region of interest" description="Disordered" evidence="1">
    <location>
        <begin position="1"/>
        <end position="24"/>
    </location>
</feature>
<name>A0A8S0W142_CYCAE</name>
<evidence type="ECO:0000256" key="1">
    <source>
        <dbReference type="SAM" id="MobiDB-lite"/>
    </source>
</evidence>
<accession>A0A8S0W142</accession>
<dbReference type="EMBL" id="CACVBS010000101">
    <property type="protein sequence ID" value="CAA7271125.1"/>
    <property type="molecule type" value="Genomic_DNA"/>
</dbReference>
<evidence type="ECO:0000313" key="3">
    <source>
        <dbReference type="Proteomes" id="UP000467700"/>
    </source>
</evidence>
<gene>
    <name evidence="2" type="ORF">AAE3_LOCUS13393</name>
</gene>
<dbReference type="AlphaFoldDB" id="A0A8S0W142"/>
<keyword evidence="3" id="KW-1185">Reference proteome</keyword>
<evidence type="ECO:0000313" key="2">
    <source>
        <dbReference type="EMBL" id="CAA7271125.1"/>
    </source>
</evidence>
<protein>
    <submittedName>
        <fullName evidence="2">Uncharacterized protein</fullName>
    </submittedName>
</protein>
<sequence>MTVSCRSGDQDSFEPTSEADEPHNVYYAQDTPTTKAQFPYFRPIKACAASATVYCRSLMSAGNGFPPFDAIDDQSPASHIERGAGIGDVGYIDSEGTFVYCFNIFYPSDHPIQEDTMPREFVPIEPPLADWEVRTSQDHYPPGSVVAGEGVSFTSISQSPLKIAFSTSAREGAVLVLPEGNTRRIGTSL</sequence>
<organism evidence="2 3">
    <name type="scientific">Cyclocybe aegerita</name>
    <name type="common">Black poplar mushroom</name>
    <name type="synonym">Agrocybe aegerita</name>
    <dbReference type="NCBI Taxonomy" id="1973307"/>
    <lineage>
        <taxon>Eukaryota</taxon>
        <taxon>Fungi</taxon>
        <taxon>Dikarya</taxon>
        <taxon>Basidiomycota</taxon>
        <taxon>Agaricomycotina</taxon>
        <taxon>Agaricomycetes</taxon>
        <taxon>Agaricomycetidae</taxon>
        <taxon>Agaricales</taxon>
        <taxon>Agaricineae</taxon>
        <taxon>Bolbitiaceae</taxon>
        <taxon>Cyclocybe</taxon>
    </lineage>
</organism>
<proteinExistence type="predicted"/>
<comment type="caution">
    <text evidence="2">The sequence shown here is derived from an EMBL/GenBank/DDBJ whole genome shotgun (WGS) entry which is preliminary data.</text>
</comment>
<dbReference type="Proteomes" id="UP000467700">
    <property type="component" value="Unassembled WGS sequence"/>
</dbReference>
<dbReference type="OrthoDB" id="3222453at2759"/>
<reference evidence="2 3" key="1">
    <citation type="submission" date="2020-01" db="EMBL/GenBank/DDBJ databases">
        <authorList>
            <person name="Gupta K D."/>
        </authorList>
    </citation>
    <scope>NUCLEOTIDE SEQUENCE [LARGE SCALE GENOMIC DNA]</scope>
</reference>